<keyword evidence="2" id="KW-1185">Reference proteome</keyword>
<protein>
    <submittedName>
        <fullName evidence="1">Uncharacterized protein</fullName>
    </submittedName>
</protein>
<evidence type="ECO:0000313" key="2">
    <source>
        <dbReference type="Proteomes" id="UP000192330"/>
    </source>
</evidence>
<dbReference type="AlphaFoldDB" id="A0A1W2DDM3"/>
<name>A0A1W2DDM3_9RHOB</name>
<reference evidence="1 2" key="1">
    <citation type="submission" date="2017-04" db="EMBL/GenBank/DDBJ databases">
        <authorList>
            <person name="Afonso C.L."/>
            <person name="Miller P.J."/>
            <person name="Scott M.A."/>
            <person name="Spackman E."/>
            <person name="Goraichik I."/>
            <person name="Dimitrov K.M."/>
            <person name="Suarez D.L."/>
            <person name="Swayne D.E."/>
        </authorList>
    </citation>
    <scope>NUCLEOTIDE SEQUENCE [LARGE SCALE GENOMIC DNA]</scope>
    <source>
        <strain evidence="1 2">CGMCC 1.12644</strain>
    </source>
</reference>
<organism evidence="1 2">
    <name type="scientific">Primorskyibacter flagellatus</name>
    <dbReference type="NCBI Taxonomy" id="1387277"/>
    <lineage>
        <taxon>Bacteria</taxon>
        <taxon>Pseudomonadati</taxon>
        <taxon>Pseudomonadota</taxon>
        <taxon>Alphaproteobacteria</taxon>
        <taxon>Rhodobacterales</taxon>
        <taxon>Roseobacteraceae</taxon>
        <taxon>Primorskyibacter</taxon>
    </lineage>
</organism>
<dbReference type="Proteomes" id="UP000192330">
    <property type="component" value="Unassembled WGS sequence"/>
</dbReference>
<accession>A0A1W2DDM3</accession>
<evidence type="ECO:0000313" key="1">
    <source>
        <dbReference type="EMBL" id="SMC95513.1"/>
    </source>
</evidence>
<proteinExistence type="predicted"/>
<sequence>MMICKADFEELFPDLFKPEPVAETRQTANPATLVTSPSAGCFARWEDDGGQEVPAKLRRRAVSSARPQYAGVSRPGPLDLAMPVTAAYAAAWATLYDYGQPKTDRRVLVTSS</sequence>
<gene>
    <name evidence="1" type="ORF">SAMN06295998_1137</name>
</gene>
<dbReference type="EMBL" id="FWYD01000013">
    <property type="protein sequence ID" value="SMC95513.1"/>
    <property type="molecule type" value="Genomic_DNA"/>
</dbReference>